<comment type="similarity">
    <text evidence="1">Belongs to the peptidase S33 family.</text>
</comment>
<evidence type="ECO:0000256" key="2">
    <source>
        <dbReference type="ARBA" id="ARBA00022801"/>
    </source>
</evidence>
<accession>A0AAD2Q1N9</accession>
<proteinExistence type="inferred from homology"/>
<organism evidence="6 7">
    <name type="scientific">Mycena citricolor</name>
    <dbReference type="NCBI Taxonomy" id="2018698"/>
    <lineage>
        <taxon>Eukaryota</taxon>
        <taxon>Fungi</taxon>
        <taxon>Dikarya</taxon>
        <taxon>Basidiomycota</taxon>
        <taxon>Agaricomycotina</taxon>
        <taxon>Agaricomycetes</taxon>
        <taxon>Agaricomycetidae</taxon>
        <taxon>Agaricales</taxon>
        <taxon>Marasmiineae</taxon>
        <taxon>Mycenaceae</taxon>
        <taxon>Mycena</taxon>
    </lineage>
</organism>
<dbReference type="InterPro" id="IPR000073">
    <property type="entry name" value="AB_hydrolase_1"/>
</dbReference>
<evidence type="ECO:0000256" key="3">
    <source>
        <dbReference type="SAM" id="SignalP"/>
    </source>
</evidence>
<evidence type="ECO:0000259" key="4">
    <source>
        <dbReference type="Pfam" id="PF00561"/>
    </source>
</evidence>
<name>A0AAD2Q1N9_9AGAR</name>
<dbReference type="Pfam" id="PF00561">
    <property type="entry name" value="Abhydrolase_1"/>
    <property type="match status" value="1"/>
</dbReference>
<feature type="domain" description="AB hydrolase-1" evidence="4">
    <location>
        <begin position="91"/>
        <end position="261"/>
    </location>
</feature>
<dbReference type="InterPro" id="IPR051601">
    <property type="entry name" value="Serine_prot/Carboxylest_S33"/>
</dbReference>
<evidence type="ECO:0000313" key="6">
    <source>
        <dbReference type="EMBL" id="CAK5266245.1"/>
    </source>
</evidence>
<dbReference type="Proteomes" id="UP001295794">
    <property type="component" value="Unassembled WGS sequence"/>
</dbReference>
<dbReference type="EMBL" id="CAVNYO010000108">
    <property type="protein sequence ID" value="CAK5266245.1"/>
    <property type="molecule type" value="Genomic_DNA"/>
</dbReference>
<dbReference type="Pfam" id="PF08386">
    <property type="entry name" value="Abhydrolase_4"/>
    <property type="match status" value="1"/>
</dbReference>
<keyword evidence="7" id="KW-1185">Reference proteome</keyword>
<keyword evidence="3" id="KW-0732">Signal</keyword>
<evidence type="ECO:0000313" key="7">
    <source>
        <dbReference type="Proteomes" id="UP001295794"/>
    </source>
</evidence>
<dbReference type="InterPro" id="IPR029058">
    <property type="entry name" value="AB_hydrolase_fold"/>
</dbReference>
<gene>
    <name evidence="6" type="ORF">MYCIT1_LOCUS7891</name>
</gene>
<dbReference type="PANTHER" id="PTHR43248">
    <property type="entry name" value="2-SUCCINYL-6-HYDROXY-2,4-CYCLOHEXADIENE-1-CARBOXYLATE SYNTHASE"/>
    <property type="match status" value="1"/>
</dbReference>
<feature type="chain" id="PRO_5042196694" description="Alpha/beta-hydrolase" evidence="3">
    <location>
        <begin position="23"/>
        <end position="558"/>
    </location>
</feature>
<reference evidence="6" key="1">
    <citation type="submission" date="2023-11" db="EMBL/GenBank/DDBJ databases">
        <authorList>
            <person name="De Vega J J."/>
            <person name="De Vega J J."/>
        </authorList>
    </citation>
    <scope>NUCLEOTIDE SEQUENCE</scope>
</reference>
<protein>
    <recommendedName>
        <fullName evidence="8">Alpha/beta-hydrolase</fullName>
    </recommendedName>
</protein>
<evidence type="ECO:0000259" key="5">
    <source>
        <dbReference type="Pfam" id="PF08386"/>
    </source>
</evidence>
<dbReference type="SUPFAM" id="SSF53474">
    <property type="entry name" value="alpha/beta-Hydrolases"/>
    <property type="match status" value="1"/>
</dbReference>
<dbReference type="InterPro" id="IPR013595">
    <property type="entry name" value="Pept_S33_TAP-like_C"/>
</dbReference>
<dbReference type="GO" id="GO:0016787">
    <property type="term" value="F:hydrolase activity"/>
    <property type="evidence" value="ECO:0007669"/>
    <property type="project" value="UniProtKB-KW"/>
</dbReference>
<evidence type="ECO:0000256" key="1">
    <source>
        <dbReference type="ARBA" id="ARBA00010088"/>
    </source>
</evidence>
<dbReference type="AlphaFoldDB" id="A0AAD2Q1N9"/>
<keyword evidence="2" id="KW-0378">Hydrolase</keyword>
<dbReference type="Gene3D" id="3.40.50.1820">
    <property type="entry name" value="alpha/beta hydrolase"/>
    <property type="match status" value="1"/>
</dbReference>
<feature type="signal peptide" evidence="3">
    <location>
        <begin position="1"/>
        <end position="22"/>
    </location>
</feature>
<comment type="caution">
    <text evidence="6">The sequence shown here is derived from an EMBL/GenBank/DDBJ whole genome shotgun (WGS) entry which is preliminary data.</text>
</comment>
<feature type="domain" description="Peptidase S33 tripeptidyl aminopeptidase-like C-terminal" evidence="5">
    <location>
        <begin position="422"/>
        <end position="517"/>
    </location>
</feature>
<sequence>MAFLSLTFVLSLAAASMPAIYAQSDNSTTFDWNALAATPNLTWVDCYGSTFQCTRLQVPFDHSNPSAGTAGIAILRLPATVDTSSKDYRGPILFNPGGPGSGGVDAVRAVGPSFRALIGGEYDFYGFDPRGVGFSTPSATFFGASERAQWNAGLFPTSLNSSSEAVKSKWGAAQIVGQLAAQRDTTGIFKYLTTDNVARDMLYISQKAGYEKLSYYGISYGTVLGATFAAMFPNKINRMIIDGVVDAEAWYHANLTIAATDTDKALQFFFTSCVSAGPKVCAFYKSTPEAISARLEKLTNAVRAEPVPAVTPAGYGLVDYSLLRSVVFQALYTPYASFPVLAQGLANLEHGDGSIIFGLSDLAAPLFQCTPADENAGDNGLDSGIGIECGDMAEVTDSIDQLTAKWLQASKVSRFAEFPAGSMRVQCSGWKLHRKGRFLGPVSARNTSFPLLIVTNVADPVAPSIGARNTQSRFPGSVLLTQNSPGHTTLTTPSLCTYAHYRAYLVNGTLPAVGTVCEPEAKLFAPAAGNSARAVSAIGDLEQVGQHIVRGVIRKGLF</sequence>
<dbReference type="PANTHER" id="PTHR43248:SF25">
    <property type="entry name" value="AB HYDROLASE-1 DOMAIN-CONTAINING PROTEIN-RELATED"/>
    <property type="match status" value="1"/>
</dbReference>
<evidence type="ECO:0008006" key="8">
    <source>
        <dbReference type="Google" id="ProtNLM"/>
    </source>
</evidence>